<dbReference type="Proteomes" id="UP000593560">
    <property type="component" value="Unassembled WGS sequence"/>
</dbReference>
<dbReference type="Gene3D" id="3.60.10.10">
    <property type="entry name" value="Endonuclease/exonuclease/phosphatase"/>
    <property type="match status" value="1"/>
</dbReference>
<evidence type="ECO:0000313" key="2">
    <source>
        <dbReference type="Proteomes" id="UP000593560"/>
    </source>
</evidence>
<reference evidence="1 2" key="1">
    <citation type="journal article" date="2019" name="Genome Biol. Evol.">
        <title>Insights into the evolution of the New World diploid cottons (Gossypium, subgenus Houzingenia) based on genome sequencing.</title>
        <authorList>
            <person name="Grover C.E."/>
            <person name="Arick M.A. 2nd"/>
            <person name="Thrash A."/>
            <person name="Conover J.L."/>
            <person name="Sanders W.S."/>
            <person name="Peterson D.G."/>
            <person name="Frelichowski J.E."/>
            <person name="Scheffler J.A."/>
            <person name="Scheffler B.E."/>
            <person name="Wendel J.F."/>
        </authorList>
    </citation>
    <scope>NUCLEOTIDE SEQUENCE [LARGE SCALE GENOMIC DNA]</scope>
    <source>
        <strain evidence="1">0</strain>
        <tissue evidence="1">Leaf</tissue>
    </source>
</reference>
<organism evidence="1 2">
    <name type="scientific">Gossypium harknessii</name>
    <dbReference type="NCBI Taxonomy" id="34285"/>
    <lineage>
        <taxon>Eukaryota</taxon>
        <taxon>Viridiplantae</taxon>
        <taxon>Streptophyta</taxon>
        <taxon>Embryophyta</taxon>
        <taxon>Tracheophyta</taxon>
        <taxon>Spermatophyta</taxon>
        <taxon>Magnoliopsida</taxon>
        <taxon>eudicotyledons</taxon>
        <taxon>Gunneridae</taxon>
        <taxon>Pentapetalae</taxon>
        <taxon>rosids</taxon>
        <taxon>malvids</taxon>
        <taxon>Malvales</taxon>
        <taxon>Malvaceae</taxon>
        <taxon>Malvoideae</taxon>
        <taxon>Gossypium</taxon>
    </lineage>
</organism>
<feature type="non-terminal residue" evidence="1">
    <location>
        <position position="112"/>
    </location>
</feature>
<name>A0A7J9IG02_9ROSI</name>
<dbReference type="OrthoDB" id="1935929at2759"/>
<evidence type="ECO:0008006" key="3">
    <source>
        <dbReference type="Google" id="ProtNLM"/>
    </source>
</evidence>
<sequence length="112" mass="13106">MGYSGIWYTWERGNLPEMNIRERLDRGVANEKWMDLFPTGNIHHLTSTLSDHCPLLISTNNASRFKTVPSFKFEAWWTTEESIEEEIQKSWKSSNGSVLEKLENLQISLSKW</sequence>
<dbReference type="AlphaFoldDB" id="A0A7J9IG02"/>
<dbReference type="InterPro" id="IPR036691">
    <property type="entry name" value="Endo/exonu/phosph_ase_sf"/>
</dbReference>
<dbReference type="EMBL" id="JABFAD010351923">
    <property type="protein sequence ID" value="MBA0820763.1"/>
    <property type="molecule type" value="Genomic_DNA"/>
</dbReference>
<dbReference type="PANTHER" id="PTHR33710">
    <property type="entry name" value="BNAC02G09200D PROTEIN"/>
    <property type="match status" value="1"/>
</dbReference>
<accession>A0A7J9IG02</accession>
<protein>
    <recommendedName>
        <fullName evidence="3">Endonuclease/exonuclease/phosphatase domain-containing protein</fullName>
    </recommendedName>
</protein>
<dbReference type="SUPFAM" id="SSF56219">
    <property type="entry name" value="DNase I-like"/>
    <property type="match status" value="1"/>
</dbReference>
<keyword evidence="2" id="KW-1185">Reference proteome</keyword>
<comment type="caution">
    <text evidence="1">The sequence shown here is derived from an EMBL/GenBank/DDBJ whole genome shotgun (WGS) entry which is preliminary data.</text>
</comment>
<gene>
    <name evidence="1" type="ORF">Gohar_021472</name>
</gene>
<evidence type="ECO:0000313" key="1">
    <source>
        <dbReference type="EMBL" id="MBA0820763.1"/>
    </source>
</evidence>
<proteinExistence type="predicted"/>
<dbReference type="PANTHER" id="PTHR33710:SF62">
    <property type="entry name" value="DUF4283 DOMAIN PROTEIN"/>
    <property type="match status" value="1"/>
</dbReference>